<evidence type="ECO:0000313" key="6">
    <source>
        <dbReference type="Proteomes" id="UP001232536"/>
    </source>
</evidence>
<dbReference type="SUPFAM" id="SSF48452">
    <property type="entry name" value="TPR-like"/>
    <property type="match status" value="1"/>
</dbReference>
<dbReference type="SUPFAM" id="SSF52833">
    <property type="entry name" value="Thioredoxin-like"/>
    <property type="match status" value="1"/>
</dbReference>
<reference evidence="5 6" key="1">
    <citation type="submission" date="2023-07" db="EMBL/GenBank/DDBJ databases">
        <title>Description of novel actinomycetes strains, isolated from tidal flat sediment.</title>
        <authorList>
            <person name="Lu C."/>
        </authorList>
    </citation>
    <scope>NUCLEOTIDE SEQUENCE [LARGE SCALE GENOMIC DNA]</scope>
    <source>
        <strain evidence="5 6">SYSU T00b441</strain>
    </source>
</reference>
<dbReference type="RefSeq" id="WP_304601836.1">
    <property type="nucleotide sequence ID" value="NZ_JAUQYO010000001.1"/>
</dbReference>
<evidence type="ECO:0000259" key="4">
    <source>
        <dbReference type="PROSITE" id="PS51352"/>
    </source>
</evidence>
<proteinExistence type="inferred from homology"/>
<dbReference type="Pfam" id="PF00085">
    <property type="entry name" value="Thioredoxin"/>
    <property type="match status" value="1"/>
</dbReference>
<keyword evidence="2" id="KW-0676">Redox-active center</keyword>
<evidence type="ECO:0000256" key="3">
    <source>
        <dbReference type="SAM" id="MobiDB-lite"/>
    </source>
</evidence>
<dbReference type="Gene3D" id="3.40.30.10">
    <property type="entry name" value="Glutaredoxin"/>
    <property type="match status" value="1"/>
</dbReference>
<dbReference type="EMBL" id="JAUQYP010000001">
    <property type="protein sequence ID" value="MDO8108254.1"/>
    <property type="molecule type" value="Genomic_DNA"/>
</dbReference>
<evidence type="ECO:0000313" key="5">
    <source>
        <dbReference type="EMBL" id="MDO8108254.1"/>
    </source>
</evidence>
<dbReference type="InterPro" id="IPR011990">
    <property type="entry name" value="TPR-like_helical_dom_sf"/>
</dbReference>
<dbReference type="Proteomes" id="UP001232536">
    <property type="component" value="Unassembled WGS sequence"/>
</dbReference>
<dbReference type="PANTHER" id="PTHR45663">
    <property type="entry name" value="GEO12009P1"/>
    <property type="match status" value="1"/>
</dbReference>
<accession>A0ABT9DBK3</accession>
<dbReference type="InterPro" id="IPR036249">
    <property type="entry name" value="Thioredoxin-like_sf"/>
</dbReference>
<organism evidence="5 6">
    <name type="scientific">Actinotalea lenta</name>
    <dbReference type="NCBI Taxonomy" id="3064654"/>
    <lineage>
        <taxon>Bacteria</taxon>
        <taxon>Bacillati</taxon>
        <taxon>Actinomycetota</taxon>
        <taxon>Actinomycetes</taxon>
        <taxon>Micrococcales</taxon>
        <taxon>Cellulomonadaceae</taxon>
        <taxon>Actinotalea</taxon>
    </lineage>
</organism>
<gene>
    <name evidence="5" type="ORF">Q6348_13720</name>
</gene>
<dbReference type="Gene3D" id="1.25.40.10">
    <property type="entry name" value="Tetratricopeptide repeat domain"/>
    <property type="match status" value="1"/>
</dbReference>
<comment type="similarity">
    <text evidence="1">Belongs to the thioredoxin family.</text>
</comment>
<dbReference type="PANTHER" id="PTHR45663:SF11">
    <property type="entry name" value="GEO12009P1"/>
    <property type="match status" value="1"/>
</dbReference>
<dbReference type="PROSITE" id="PS51352">
    <property type="entry name" value="THIOREDOXIN_2"/>
    <property type="match status" value="1"/>
</dbReference>
<name>A0ABT9DBK3_9CELL</name>
<comment type="caution">
    <text evidence="5">The sequence shown here is derived from an EMBL/GenBank/DDBJ whole genome shotgun (WGS) entry which is preliminary data.</text>
</comment>
<dbReference type="Pfam" id="PF14561">
    <property type="entry name" value="TPR_20"/>
    <property type="match status" value="1"/>
</dbReference>
<protein>
    <submittedName>
        <fullName evidence="5">Tetratricopeptide repeat protein</fullName>
    </submittedName>
</protein>
<evidence type="ECO:0000256" key="1">
    <source>
        <dbReference type="ARBA" id="ARBA00008987"/>
    </source>
</evidence>
<feature type="domain" description="Thioredoxin" evidence="4">
    <location>
        <begin position="20"/>
        <end position="145"/>
    </location>
</feature>
<feature type="region of interest" description="Disordered" evidence="3">
    <location>
        <begin position="153"/>
        <end position="174"/>
    </location>
</feature>
<dbReference type="InterPro" id="IPR013766">
    <property type="entry name" value="Thioredoxin_domain"/>
</dbReference>
<evidence type="ECO:0000256" key="2">
    <source>
        <dbReference type="ARBA" id="ARBA00023284"/>
    </source>
</evidence>
<sequence length="306" mass="32159">MTQPPDRQPRIDLHGAVDLSGLGRTAPAGGPPPPAGGPVVDVTDEATFGAVVQQSAQVPVVLVLWAAWSEASTQVAADLVALAGELDGRLLVARLDADANPQLAQAVGAEAVPTVLGVLRGQPVPLFQGPAAREDIKALLDRLLEVAEANQITGRVPGAEDAEPEPEEPPLPPLHQEAYDAIEAGDLARAADAYRRALAANPRDDQATAGLGQVELLRRVEALDPSTVATRAADPTDLDAQLDMADLELASDRVDDAFARLLAAVRRTVGADRERVRERLVGLFAVVGDADPRVARTRRELASALY</sequence>
<dbReference type="CDD" id="cd02956">
    <property type="entry name" value="ybbN"/>
    <property type="match status" value="1"/>
</dbReference>
<keyword evidence="6" id="KW-1185">Reference proteome</keyword>